<organism evidence="5 6">
    <name type="scientific">Heterobasidion irregulare (strain TC 32-1)</name>
    <dbReference type="NCBI Taxonomy" id="747525"/>
    <lineage>
        <taxon>Eukaryota</taxon>
        <taxon>Fungi</taxon>
        <taxon>Dikarya</taxon>
        <taxon>Basidiomycota</taxon>
        <taxon>Agaricomycotina</taxon>
        <taxon>Agaricomycetes</taxon>
        <taxon>Russulales</taxon>
        <taxon>Bondarzewiaceae</taxon>
        <taxon>Heterobasidion</taxon>
        <taxon>Heterobasidion annosum species complex</taxon>
    </lineage>
</organism>
<evidence type="ECO:0000313" key="6">
    <source>
        <dbReference type="Proteomes" id="UP000030671"/>
    </source>
</evidence>
<dbReference type="InterPro" id="IPR045063">
    <property type="entry name" value="Dynamin_N"/>
</dbReference>
<dbReference type="PRINTS" id="PR00195">
    <property type="entry name" value="DYNAMIN"/>
</dbReference>
<dbReference type="RefSeq" id="XP_009552490.1">
    <property type="nucleotide sequence ID" value="XM_009554195.1"/>
</dbReference>
<dbReference type="GO" id="GO:0005739">
    <property type="term" value="C:mitochondrion"/>
    <property type="evidence" value="ECO:0007669"/>
    <property type="project" value="TreeGrafter"/>
</dbReference>
<accession>W4JQ82</accession>
<dbReference type="OrthoDB" id="5061070at2759"/>
<name>W4JQ82_HETIT</name>
<dbReference type="HOGENOM" id="CLU_008964_4_1_1"/>
<dbReference type="Gene3D" id="1.20.120.1240">
    <property type="entry name" value="Dynamin, middle domain"/>
    <property type="match status" value="1"/>
</dbReference>
<evidence type="ECO:0000256" key="1">
    <source>
        <dbReference type="ARBA" id="ARBA00022741"/>
    </source>
</evidence>
<gene>
    <name evidence="5" type="ORF">HETIRDRAFT_39558</name>
</gene>
<dbReference type="Proteomes" id="UP000030671">
    <property type="component" value="Unassembled WGS sequence"/>
</dbReference>
<dbReference type="PANTHER" id="PTHR11566:SF21">
    <property type="entry name" value="DYNAMIN RELATED PROTEIN 1, ISOFORM A"/>
    <property type="match status" value="1"/>
</dbReference>
<evidence type="ECO:0000259" key="4">
    <source>
        <dbReference type="PROSITE" id="PS51718"/>
    </source>
</evidence>
<dbReference type="GO" id="GO:0005525">
    <property type="term" value="F:GTP binding"/>
    <property type="evidence" value="ECO:0007669"/>
    <property type="project" value="InterPro"/>
</dbReference>
<dbReference type="GO" id="GO:0000266">
    <property type="term" value="P:mitochondrial fission"/>
    <property type="evidence" value="ECO:0007669"/>
    <property type="project" value="TreeGrafter"/>
</dbReference>
<reference evidence="5 6" key="1">
    <citation type="journal article" date="2012" name="New Phytol.">
        <title>Insight into trade-off between wood decay and parasitism from the genome of a fungal forest pathogen.</title>
        <authorList>
            <person name="Olson A."/>
            <person name="Aerts A."/>
            <person name="Asiegbu F."/>
            <person name="Belbahri L."/>
            <person name="Bouzid O."/>
            <person name="Broberg A."/>
            <person name="Canback B."/>
            <person name="Coutinho P.M."/>
            <person name="Cullen D."/>
            <person name="Dalman K."/>
            <person name="Deflorio G."/>
            <person name="van Diepen L.T."/>
            <person name="Dunand C."/>
            <person name="Duplessis S."/>
            <person name="Durling M."/>
            <person name="Gonthier P."/>
            <person name="Grimwood J."/>
            <person name="Fossdal C.G."/>
            <person name="Hansson D."/>
            <person name="Henrissat B."/>
            <person name="Hietala A."/>
            <person name="Himmelstrand K."/>
            <person name="Hoffmeister D."/>
            <person name="Hogberg N."/>
            <person name="James T.Y."/>
            <person name="Karlsson M."/>
            <person name="Kohler A."/>
            <person name="Kues U."/>
            <person name="Lee Y.H."/>
            <person name="Lin Y.C."/>
            <person name="Lind M."/>
            <person name="Lindquist E."/>
            <person name="Lombard V."/>
            <person name="Lucas S."/>
            <person name="Lunden K."/>
            <person name="Morin E."/>
            <person name="Murat C."/>
            <person name="Park J."/>
            <person name="Raffaello T."/>
            <person name="Rouze P."/>
            <person name="Salamov A."/>
            <person name="Schmutz J."/>
            <person name="Solheim H."/>
            <person name="Stahlberg J."/>
            <person name="Velez H."/>
            <person name="de Vries R.P."/>
            <person name="Wiebenga A."/>
            <person name="Woodward S."/>
            <person name="Yakovlev I."/>
            <person name="Garbelotto M."/>
            <person name="Martin F."/>
            <person name="Grigoriev I.V."/>
            <person name="Stenlid J."/>
        </authorList>
    </citation>
    <scope>NUCLEOTIDE SEQUENCE [LARGE SCALE GENOMIC DNA]</scope>
    <source>
        <strain evidence="5 6">TC 32-1</strain>
    </source>
</reference>
<dbReference type="CDD" id="cd08771">
    <property type="entry name" value="DLP_1"/>
    <property type="match status" value="1"/>
</dbReference>
<evidence type="ECO:0000259" key="3">
    <source>
        <dbReference type="PROSITE" id="PS51388"/>
    </source>
</evidence>
<dbReference type="PROSITE" id="PS51718">
    <property type="entry name" value="G_DYNAMIN_2"/>
    <property type="match status" value="1"/>
</dbReference>
<dbReference type="SMART" id="SM00053">
    <property type="entry name" value="DYNc"/>
    <property type="match status" value="1"/>
</dbReference>
<dbReference type="AlphaFoldDB" id="W4JQ82"/>
<protein>
    <submittedName>
        <fullName evidence="5">Uncharacterized protein</fullName>
    </submittedName>
</protein>
<proteinExistence type="predicted"/>
<dbReference type="Pfam" id="PF02212">
    <property type="entry name" value="GED"/>
    <property type="match status" value="1"/>
</dbReference>
<dbReference type="GO" id="GO:0006897">
    <property type="term" value="P:endocytosis"/>
    <property type="evidence" value="ECO:0007669"/>
    <property type="project" value="TreeGrafter"/>
</dbReference>
<dbReference type="GO" id="GO:0008017">
    <property type="term" value="F:microtubule binding"/>
    <property type="evidence" value="ECO:0007669"/>
    <property type="project" value="TreeGrafter"/>
</dbReference>
<dbReference type="GO" id="GO:0005874">
    <property type="term" value="C:microtubule"/>
    <property type="evidence" value="ECO:0007669"/>
    <property type="project" value="TreeGrafter"/>
</dbReference>
<dbReference type="GO" id="GO:0003924">
    <property type="term" value="F:GTPase activity"/>
    <property type="evidence" value="ECO:0007669"/>
    <property type="project" value="InterPro"/>
</dbReference>
<dbReference type="InterPro" id="IPR030381">
    <property type="entry name" value="G_DYNAMIN_dom"/>
</dbReference>
<dbReference type="STRING" id="747525.W4JQ82"/>
<dbReference type="Gene3D" id="3.40.50.300">
    <property type="entry name" value="P-loop containing nucleotide triphosphate hydrolases"/>
    <property type="match status" value="1"/>
</dbReference>
<dbReference type="KEGG" id="hir:HETIRDRAFT_39558"/>
<keyword evidence="6" id="KW-1185">Reference proteome</keyword>
<dbReference type="GO" id="GO:0048312">
    <property type="term" value="P:intracellular distribution of mitochondria"/>
    <property type="evidence" value="ECO:0007669"/>
    <property type="project" value="TreeGrafter"/>
</dbReference>
<dbReference type="eggNOG" id="KOG0446">
    <property type="taxonomic scope" value="Eukaryota"/>
</dbReference>
<dbReference type="InterPro" id="IPR001401">
    <property type="entry name" value="Dynamin_GTPase"/>
</dbReference>
<dbReference type="InParanoid" id="W4JQ82"/>
<dbReference type="InterPro" id="IPR000375">
    <property type="entry name" value="Dynamin_stalk"/>
</dbReference>
<dbReference type="InterPro" id="IPR020850">
    <property type="entry name" value="GED_dom"/>
</dbReference>
<keyword evidence="2" id="KW-0342">GTP-binding</keyword>
<feature type="domain" description="Dynamin-type G" evidence="4">
    <location>
        <begin position="42"/>
        <end position="350"/>
    </location>
</feature>
<dbReference type="GeneID" id="20672498"/>
<dbReference type="PANTHER" id="PTHR11566">
    <property type="entry name" value="DYNAMIN"/>
    <property type="match status" value="1"/>
</dbReference>
<dbReference type="Pfam" id="PF01031">
    <property type="entry name" value="Dynamin_M"/>
    <property type="match status" value="2"/>
</dbReference>
<dbReference type="GO" id="GO:0016559">
    <property type="term" value="P:peroxisome fission"/>
    <property type="evidence" value="ECO:0007669"/>
    <property type="project" value="TreeGrafter"/>
</dbReference>
<keyword evidence="1" id="KW-0547">Nucleotide-binding</keyword>
<dbReference type="Pfam" id="PF00350">
    <property type="entry name" value="Dynamin_N"/>
    <property type="match status" value="1"/>
</dbReference>
<dbReference type="GO" id="GO:0016020">
    <property type="term" value="C:membrane"/>
    <property type="evidence" value="ECO:0007669"/>
    <property type="project" value="TreeGrafter"/>
</dbReference>
<evidence type="ECO:0000313" key="5">
    <source>
        <dbReference type="EMBL" id="ETW75240.1"/>
    </source>
</evidence>
<dbReference type="InterPro" id="IPR027417">
    <property type="entry name" value="P-loop_NTPase"/>
</dbReference>
<dbReference type="EMBL" id="KI925466">
    <property type="protein sequence ID" value="ETW75240.1"/>
    <property type="molecule type" value="Genomic_DNA"/>
</dbReference>
<sequence>MTSGISSPLHHPEQLSKSKYAESRKELLELVKQLRAIGAQADLDLPRIVVIGNQSAGKSSVVEAISGINVPRDAGTCTRCPMECRLSSSTGPWSCQVSIRWEFDSKGRRKEEVSEVPFGNAITNKSDVELALRRAQAAVLNPHLDPPQLLAMSAEQLQSGIKSGRKALPFSRNVVCVDLEGPDLTDLAFIDLPGIIQNAEPDVVKLVEDLVVSHIEGNCLILVALPMIDDIENQKALRLAHQADPEGKRTIGVLTKPDMLSSGTKARNLWLDVIEGRRSPLLHGYYCTRQPDDAERAKDVTSAHARQTEATFFETTAPWSTSAHKHRFGIPNLVATLSALLEKIIKDTLPRVSAEATNHLELCDRELFDIPEPMVGEPTTYMRSLVTTFCTTVDHYARGTQSFERLIQENRSIFRTFKTTIRSTAPNFVPYIRKEGIPSTFQNYIGEGEDEGPGEGLISKDSYFYLDDMTRHINKYVTFRRGLDRKTRSITRELPDNVPFPAKVTLIDAFQSQWEAAAHICFDLVRDVMVEVLFACMKATFHRWENLHAHLRAYVNELVKSCYTECQQYIATMLEVERAPFTQNTHYLQTCTDKWLVHYSQARAGNAVIAQVSVAGNAAPASPAQAQPTPASTTVPSMSDVDTAQKVNAALAALAELGYTGLRAEDLGKLNPLDEYQTELEVMAEVRGYFQVAYKRVIDNIPSLIDHMFVKAIKNKLQTFLINKMALGAPDAPQRCARLLAEDPNIVARRDELTLRKKRLETVRAELYNFGL</sequence>
<dbReference type="PROSITE" id="PS51388">
    <property type="entry name" value="GED"/>
    <property type="match status" value="1"/>
</dbReference>
<dbReference type="SMART" id="SM00302">
    <property type="entry name" value="GED"/>
    <property type="match status" value="1"/>
</dbReference>
<dbReference type="InterPro" id="IPR022812">
    <property type="entry name" value="Dynamin"/>
</dbReference>
<dbReference type="SUPFAM" id="SSF52540">
    <property type="entry name" value="P-loop containing nucleoside triphosphate hydrolases"/>
    <property type="match status" value="1"/>
</dbReference>
<evidence type="ECO:0000256" key="2">
    <source>
        <dbReference type="ARBA" id="ARBA00023134"/>
    </source>
</evidence>
<feature type="domain" description="GED" evidence="3">
    <location>
        <begin position="679"/>
        <end position="772"/>
    </location>
</feature>
<dbReference type="InterPro" id="IPR003130">
    <property type="entry name" value="GED"/>
</dbReference>